<keyword evidence="2" id="KW-0732">Signal</keyword>
<dbReference type="EMBL" id="NDXW01000001">
    <property type="protein sequence ID" value="RDH42845.1"/>
    <property type="molecule type" value="Genomic_DNA"/>
</dbReference>
<protein>
    <recommendedName>
        <fullName evidence="4">Solute-binding protein family 3/N-terminal domain-containing protein</fullName>
    </recommendedName>
</protein>
<dbReference type="SUPFAM" id="SSF53850">
    <property type="entry name" value="Periplasmic binding protein-like II"/>
    <property type="match status" value="1"/>
</dbReference>
<dbReference type="Pfam" id="PF00497">
    <property type="entry name" value="SBP_bac_3"/>
    <property type="match status" value="1"/>
</dbReference>
<keyword evidence="6" id="KW-1185">Reference proteome</keyword>
<dbReference type="RefSeq" id="WP_094786290.1">
    <property type="nucleotide sequence ID" value="NZ_NDXW01000001.1"/>
</dbReference>
<proteinExistence type="inferred from homology"/>
<name>A0A4P9VI19_9GAMM</name>
<keyword evidence="3" id="KW-0812">Transmembrane</keyword>
<feature type="domain" description="Solute-binding protein family 3/N-terminal" evidence="4">
    <location>
        <begin position="38"/>
        <end position="254"/>
    </location>
</feature>
<comment type="similarity">
    <text evidence="1">Belongs to the bacterial solute-binding protein 3 family.</text>
</comment>
<dbReference type="Gene3D" id="3.40.190.10">
    <property type="entry name" value="Periplasmic binding protein-like II"/>
    <property type="match status" value="2"/>
</dbReference>
<sequence length="267" mass="31314">MKLCLEFICMVVKYFYIVIIYLLFVMPVQGSEVVTFSSGEWPPFLSSSYKKYGAGSHIVTEAFRTQGVKVEYRFYPWKRSMEMAKKGEVDATLLWSKNKKREAYFYYSLPVMTLSHVFFHRVDMEFEWNTIQDLNGYKIGITRGYYYGEMIDEGIKNGLLNTEIGNSDLINFKKLIAGRIQLFIIEPEVGYELLNEHFTKPVKSLVTNNHQPIQERKWHVLISKKSPRALYWLEKFNTGLSSIEQSGVIEEIMENVLRGKYHPNYKD</sequence>
<evidence type="ECO:0000313" key="6">
    <source>
        <dbReference type="Proteomes" id="UP000257039"/>
    </source>
</evidence>
<dbReference type="InterPro" id="IPR001638">
    <property type="entry name" value="Solute-binding_3/MltF_N"/>
</dbReference>
<comment type="caution">
    <text evidence="5">The sequence shown here is derived from an EMBL/GenBank/DDBJ whole genome shotgun (WGS) entry which is preliminary data.</text>
</comment>
<keyword evidence="3" id="KW-0472">Membrane</keyword>
<evidence type="ECO:0000313" key="5">
    <source>
        <dbReference type="EMBL" id="RDH42845.1"/>
    </source>
</evidence>
<evidence type="ECO:0000256" key="3">
    <source>
        <dbReference type="SAM" id="Phobius"/>
    </source>
</evidence>
<dbReference type="PANTHER" id="PTHR35936:SF25">
    <property type="entry name" value="ABC TRANSPORTER SUBSTRATE-BINDING PROTEIN"/>
    <property type="match status" value="1"/>
</dbReference>
<evidence type="ECO:0000256" key="1">
    <source>
        <dbReference type="ARBA" id="ARBA00010333"/>
    </source>
</evidence>
<accession>A0A4P9VI19</accession>
<reference evidence="5 6" key="1">
    <citation type="submission" date="2017-04" db="EMBL/GenBank/DDBJ databases">
        <title>Draft genome sequence of Zooshikella ganghwensis VG4 isolated from Red Sea sediments.</title>
        <authorList>
            <person name="Rehman Z."/>
            <person name="Alam I."/>
            <person name="Kamau A."/>
            <person name="Bajic V."/>
            <person name="Leiknes T."/>
        </authorList>
    </citation>
    <scope>NUCLEOTIDE SEQUENCE [LARGE SCALE GENOMIC DNA]</scope>
    <source>
        <strain evidence="5 6">VG4</strain>
    </source>
</reference>
<dbReference type="Proteomes" id="UP000257039">
    <property type="component" value="Unassembled WGS sequence"/>
</dbReference>
<evidence type="ECO:0000256" key="2">
    <source>
        <dbReference type="ARBA" id="ARBA00022729"/>
    </source>
</evidence>
<keyword evidence="3" id="KW-1133">Transmembrane helix</keyword>
<dbReference type="PANTHER" id="PTHR35936">
    <property type="entry name" value="MEMBRANE-BOUND LYTIC MUREIN TRANSGLYCOSYLASE F"/>
    <property type="match status" value="1"/>
</dbReference>
<dbReference type="AlphaFoldDB" id="A0A4P9VI19"/>
<gene>
    <name evidence="5" type="ORF">B9G39_04920</name>
</gene>
<feature type="transmembrane region" description="Helical" evidence="3">
    <location>
        <begin position="7"/>
        <end position="28"/>
    </location>
</feature>
<evidence type="ECO:0000259" key="4">
    <source>
        <dbReference type="Pfam" id="PF00497"/>
    </source>
</evidence>
<organism evidence="5 6">
    <name type="scientific">Zooshikella ganghwensis</name>
    <dbReference type="NCBI Taxonomy" id="202772"/>
    <lineage>
        <taxon>Bacteria</taxon>
        <taxon>Pseudomonadati</taxon>
        <taxon>Pseudomonadota</taxon>
        <taxon>Gammaproteobacteria</taxon>
        <taxon>Oceanospirillales</taxon>
        <taxon>Zooshikellaceae</taxon>
        <taxon>Zooshikella</taxon>
    </lineage>
</organism>